<dbReference type="InterPro" id="IPR024775">
    <property type="entry name" value="DinB-like"/>
</dbReference>
<keyword evidence="3" id="KW-1185">Reference proteome</keyword>
<dbReference type="InterPro" id="IPR034660">
    <property type="entry name" value="DinB/YfiT-like"/>
</dbReference>
<comment type="caution">
    <text evidence="2">The sequence shown here is derived from an EMBL/GenBank/DDBJ whole genome shotgun (WGS) entry which is preliminary data.</text>
</comment>
<feature type="domain" description="DinB-like" evidence="1">
    <location>
        <begin position="13"/>
        <end position="146"/>
    </location>
</feature>
<dbReference type="Gene3D" id="1.20.120.450">
    <property type="entry name" value="dinb family like domain"/>
    <property type="match status" value="1"/>
</dbReference>
<dbReference type="RefSeq" id="WP_353543394.1">
    <property type="nucleotide sequence ID" value="NZ_BAABRN010000049.1"/>
</dbReference>
<protein>
    <recommendedName>
        <fullName evidence="1">DinB-like domain-containing protein</fullName>
    </recommendedName>
</protein>
<dbReference type="Pfam" id="PF12867">
    <property type="entry name" value="DinB_2"/>
    <property type="match status" value="1"/>
</dbReference>
<sequence>MSETLPEILWMQFGAALQMLENTIRACPLEVWNSENQEPRYWYIAYHTLFWTDYYASETPDETEFKPPAPFTTSEFDDEGLMPERTYSQGELLEYLGHTRKKVRQFIGSLDADRLQQRFDVPWRNYSYLELTLYSLRHVQHHAAQLNLLLRQRVNTATYWVSRASDRLHSEVG</sequence>
<name>A0ABP9VJ77_9DEIO</name>
<dbReference type="Proteomes" id="UP001458946">
    <property type="component" value="Unassembled WGS sequence"/>
</dbReference>
<dbReference type="SUPFAM" id="SSF109854">
    <property type="entry name" value="DinB/YfiT-like putative metalloenzymes"/>
    <property type="match status" value="1"/>
</dbReference>
<evidence type="ECO:0000313" key="2">
    <source>
        <dbReference type="EMBL" id="GAA5503423.1"/>
    </source>
</evidence>
<organism evidence="2 3">
    <name type="scientific">Deinococcus xinjiangensis</name>
    <dbReference type="NCBI Taxonomy" id="457454"/>
    <lineage>
        <taxon>Bacteria</taxon>
        <taxon>Thermotogati</taxon>
        <taxon>Deinococcota</taxon>
        <taxon>Deinococci</taxon>
        <taxon>Deinococcales</taxon>
        <taxon>Deinococcaceae</taxon>
        <taxon>Deinococcus</taxon>
    </lineage>
</organism>
<evidence type="ECO:0000313" key="3">
    <source>
        <dbReference type="Proteomes" id="UP001458946"/>
    </source>
</evidence>
<evidence type="ECO:0000259" key="1">
    <source>
        <dbReference type="Pfam" id="PF12867"/>
    </source>
</evidence>
<accession>A0ABP9VJ77</accession>
<dbReference type="EMBL" id="BAABRN010000049">
    <property type="protein sequence ID" value="GAA5503423.1"/>
    <property type="molecule type" value="Genomic_DNA"/>
</dbReference>
<gene>
    <name evidence="2" type="ORF">Dxin01_03180</name>
</gene>
<proteinExistence type="predicted"/>
<reference evidence="2 3" key="1">
    <citation type="submission" date="2024-02" db="EMBL/GenBank/DDBJ databases">
        <title>Deinococcus xinjiangensis NBRC 107630.</title>
        <authorList>
            <person name="Ichikawa N."/>
            <person name="Katano-Makiyama Y."/>
            <person name="Hidaka K."/>
        </authorList>
    </citation>
    <scope>NUCLEOTIDE SEQUENCE [LARGE SCALE GENOMIC DNA]</scope>
    <source>
        <strain evidence="2 3">NBRC 107630</strain>
    </source>
</reference>